<feature type="domain" description="Flavodoxin" evidence="1">
    <location>
        <begin position="9"/>
        <end position="156"/>
    </location>
</feature>
<dbReference type="PANTHER" id="PTHR38030">
    <property type="entry name" value="PROTOPORPHYRINOGEN IX DEHYDROGENASE [MENAQUINONE]"/>
    <property type="match status" value="1"/>
</dbReference>
<dbReference type="Pfam" id="PF12724">
    <property type="entry name" value="Flavodoxin_5"/>
    <property type="match status" value="1"/>
</dbReference>
<keyword evidence="3" id="KW-1185">Reference proteome</keyword>
<protein>
    <submittedName>
        <fullName evidence="2">Protoporphyrinogen oxidase</fullName>
    </submittedName>
</protein>
<dbReference type="Proteomes" id="UP000604737">
    <property type="component" value="Unassembled WGS sequence"/>
</dbReference>
<dbReference type="InterPro" id="IPR029039">
    <property type="entry name" value="Flavoprotein-like_sf"/>
</dbReference>
<dbReference type="EMBL" id="BMYO01000001">
    <property type="protein sequence ID" value="GHD56031.1"/>
    <property type="molecule type" value="Genomic_DNA"/>
</dbReference>
<proteinExistence type="predicted"/>
<dbReference type="Gene3D" id="3.40.50.360">
    <property type="match status" value="1"/>
</dbReference>
<dbReference type="PANTHER" id="PTHR38030:SF2">
    <property type="entry name" value="PROTOPORPHYRINOGEN IX DEHYDROGENASE [QUINONE]"/>
    <property type="match status" value="1"/>
</dbReference>
<gene>
    <name evidence="2" type="primary">hemG</name>
    <name evidence="2" type="ORF">GCM10007350_02380</name>
</gene>
<evidence type="ECO:0000313" key="2">
    <source>
        <dbReference type="EMBL" id="GHD56031.1"/>
    </source>
</evidence>
<organism evidence="2 3">
    <name type="scientific">Jeongeupia chitinilytica</name>
    <dbReference type="NCBI Taxonomy" id="1041641"/>
    <lineage>
        <taxon>Bacteria</taxon>
        <taxon>Pseudomonadati</taxon>
        <taxon>Pseudomonadota</taxon>
        <taxon>Betaproteobacteria</taxon>
        <taxon>Neisseriales</taxon>
        <taxon>Chitinibacteraceae</taxon>
        <taxon>Jeongeupia</taxon>
    </lineage>
</organism>
<dbReference type="NCBIfam" id="NF008316">
    <property type="entry name" value="PRK11104.1"/>
    <property type="match status" value="1"/>
</dbReference>
<sequence>MLADMETLLICYASRDGQAAKIAERVAAGCTGGVVLRCDLRRHQPDAAELANASAIVVIAAVRYGRHLPEAEHLLQREAAMLQRKPLALVSVNLSARKPGKDNAGGNVYLGKWLARHRLQPALAAAFAGRLDYPRYRWFDRLMIRMIMAMSGGPTDPATVVEYTDWTAVDRFATLVGRLGAQRPRM</sequence>
<dbReference type="SUPFAM" id="SSF52218">
    <property type="entry name" value="Flavoproteins"/>
    <property type="match status" value="1"/>
</dbReference>
<evidence type="ECO:0000313" key="3">
    <source>
        <dbReference type="Proteomes" id="UP000604737"/>
    </source>
</evidence>
<dbReference type="InterPro" id="IPR052200">
    <property type="entry name" value="Protoporphyrinogen_IX_DH"/>
</dbReference>
<dbReference type="InterPro" id="IPR026816">
    <property type="entry name" value="Flavodoxin_dom"/>
</dbReference>
<comment type="caution">
    <text evidence="2">The sequence shown here is derived from an EMBL/GenBank/DDBJ whole genome shotgun (WGS) entry which is preliminary data.</text>
</comment>
<reference evidence="3" key="1">
    <citation type="journal article" date="2019" name="Int. J. Syst. Evol. Microbiol.">
        <title>The Global Catalogue of Microorganisms (GCM) 10K type strain sequencing project: providing services to taxonomists for standard genome sequencing and annotation.</title>
        <authorList>
            <consortium name="The Broad Institute Genomics Platform"/>
            <consortium name="The Broad Institute Genome Sequencing Center for Infectious Disease"/>
            <person name="Wu L."/>
            <person name="Ma J."/>
        </authorList>
    </citation>
    <scope>NUCLEOTIDE SEQUENCE [LARGE SCALE GENOMIC DNA]</scope>
    <source>
        <strain evidence="3">KCTC 23701</strain>
    </source>
</reference>
<evidence type="ECO:0000259" key="1">
    <source>
        <dbReference type="Pfam" id="PF12724"/>
    </source>
</evidence>
<name>A0ABQ3GUQ2_9NEIS</name>
<accession>A0ABQ3GUQ2</accession>